<dbReference type="InterPro" id="IPR011006">
    <property type="entry name" value="CheY-like_superfamily"/>
</dbReference>
<dbReference type="PANTHER" id="PTHR43214:SF43">
    <property type="entry name" value="TWO-COMPONENT RESPONSE REGULATOR"/>
    <property type="match status" value="1"/>
</dbReference>
<evidence type="ECO:0000259" key="8">
    <source>
        <dbReference type="PROSITE" id="PS50043"/>
    </source>
</evidence>
<sequence>MFLEKITVILADDHVLMRKGLKKILEMEDDIEVIDEASDGLEAVEKVITRKPQVLLLDINMPKLNGIEVTKSLKEKNSTSQIVILTIYDDKEYLLELLKLGISGYVLKDIEPQGLISAVRSASRGETYIQPNLTRALVAEYNRLTQPLSNHDLKRNLTAREREVLIHISKGMSNREISAALGISEKTVKNHVSSILHKLDLMDRTQAAVFAIKNGLV</sequence>
<evidence type="ECO:0000256" key="2">
    <source>
        <dbReference type="ARBA" id="ARBA00022553"/>
    </source>
</evidence>
<dbReference type="PROSITE" id="PS00622">
    <property type="entry name" value="HTH_LUXR_1"/>
    <property type="match status" value="1"/>
</dbReference>
<dbReference type="EMBL" id="DF977001">
    <property type="protein sequence ID" value="GAQ25074.1"/>
    <property type="molecule type" value="Genomic_DNA"/>
</dbReference>
<evidence type="ECO:0000256" key="7">
    <source>
        <dbReference type="PROSITE-ProRule" id="PRU00169"/>
    </source>
</evidence>
<dbReference type="PANTHER" id="PTHR43214">
    <property type="entry name" value="TWO-COMPONENT RESPONSE REGULATOR"/>
    <property type="match status" value="1"/>
</dbReference>
<dbReference type="InterPro" id="IPR058245">
    <property type="entry name" value="NreC/VraR/RcsB-like_REC"/>
</dbReference>
<dbReference type="SUPFAM" id="SSF52172">
    <property type="entry name" value="CheY-like"/>
    <property type="match status" value="1"/>
</dbReference>
<dbReference type="AlphaFoldDB" id="A0A0U9HE23"/>
<dbReference type="PROSITE" id="PS50110">
    <property type="entry name" value="RESPONSE_REGULATORY"/>
    <property type="match status" value="1"/>
</dbReference>
<dbReference type="SMART" id="SM00448">
    <property type="entry name" value="REC"/>
    <property type="match status" value="1"/>
</dbReference>
<evidence type="ECO:0000256" key="6">
    <source>
        <dbReference type="ARBA" id="ARBA00024867"/>
    </source>
</evidence>
<organism evidence="10">
    <name type="scientific">Tepidanaerobacter syntrophicus</name>
    <dbReference type="NCBI Taxonomy" id="224999"/>
    <lineage>
        <taxon>Bacteria</taxon>
        <taxon>Bacillati</taxon>
        <taxon>Bacillota</taxon>
        <taxon>Clostridia</taxon>
        <taxon>Thermosediminibacterales</taxon>
        <taxon>Tepidanaerobacteraceae</taxon>
        <taxon>Tepidanaerobacter</taxon>
    </lineage>
</organism>
<protein>
    <recommendedName>
        <fullName evidence="1">Stage 0 sporulation protein A homolog</fullName>
    </recommendedName>
</protein>
<keyword evidence="5" id="KW-0804">Transcription</keyword>
<evidence type="ECO:0000256" key="1">
    <source>
        <dbReference type="ARBA" id="ARBA00018672"/>
    </source>
</evidence>
<comment type="function">
    <text evidence="6">May play the central regulatory role in sporulation. It may be an element of the effector pathway responsible for the activation of sporulation genes in response to nutritional stress. Spo0A may act in concert with spo0H (a sigma factor) to control the expression of some genes that are critical to the sporulation process.</text>
</comment>
<dbReference type="GO" id="GO:0000160">
    <property type="term" value="P:phosphorelay signal transduction system"/>
    <property type="evidence" value="ECO:0007669"/>
    <property type="project" value="InterPro"/>
</dbReference>
<evidence type="ECO:0000313" key="10">
    <source>
        <dbReference type="EMBL" id="GAQ25074.1"/>
    </source>
</evidence>
<dbReference type="SUPFAM" id="SSF46894">
    <property type="entry name" value="C-terminal effector domain of the bipartite response regulators"/>
    <property type="match status" value="1"/>
</dbReference>
<feature type="domain" description="HTH luxR-type" evidence="8">
    <location>
        <begin position="150"/>
        <end position="215"/>
    </location>
</feature>
<dbReference type="PRINTS" id="PR00038">
    <property type="entry name" value="HTHLUXR"/>
</dbReference>
<gene>
    <name evidence="10" type="ORF">TSYNT_792</name>
</gene>
<dbReference type="CDD" id="cd17535">
    <property type="entry name" value="REC_NarL-like"/>
    <property type="match status" value="1"/>
</dbReference>
<name>A0A0U9HE23_9FIRM</name>
<keyword evidence="2 7" id="KW-0597">Phosphoprotein</keyword>
<reference evidence="10" key="1">
    <citation type="journal article" date="2016" name="Genome Announc.">
        <title>Draft Genome Sequence of the Syntrophic Lactate-Degrading Bacterium Tepidanaerobacter syntrophicus JLT.</title>
        <authorList>
            <person name="Matsuura N."/>
            <person name="Ohashi A."/>
            <person name="Tourlousse D.M."/>
            <person name="Sekiguchi Y."/>
        </authorList>
    </citation>
    <scope>NUCLEOTIDE SEQUENCE [LARGE SCALE GENOMIC DNA]</scope>
    <source>
        <strain evidence="10">JL</strain>
    </source>
</reference>
<proteinExistence type="predicted"/>
<feature type="modified residue" description="4-aspartylphosphate" evidence="7">
    <location>
        <position position="58"/>
    </location>
</feature>
<accession>A0A0U9HE23</accession>
<evidence type="ECO:0000313" key="11">
    <source>
        <dbReference type="Proteomes" id="UP000062160"/>
    </source>
</evidence>
<dbReference type="Proteomes" id="UP000062160">
    <property type="component" value="Unassembled WGS sequence"/>
</dbReference>
<evidence type="ECO:0000259" key="9">
    <source>
        <dbReference type="PROSITE" id="PS50110"/>
    </source>
</evidence>
<dbReference type="STRING" id="224999.GCA_001485475_01089"/>
<dbReference type="Pfam" id="PF00072">
    <property type="entry name" value="Response_reg"/>
    <property type="match status" value="1"/>
</dbReference>
<dbReference type="CDD" id="cd06170">
    <property type="entry name" value="LuxR_C_like"/>
    <property type="match status" value="1"/>
</dbReference>
<dbReference type="Gene3D" id="3.40.50.2300">
    <property type="match status" value="1"/>
</dbReference>
<dbReference type="SMART" id="SM00421">
    <property type="entry name" value="HTH_LUXR"/>
    <property type="match status" value="1"/>
</dbReference>
<dbReference type="PROSITE" id="PS50043">
    <property type="entry name" value="HTH_LUXR_2"/>
    <property type="match status" value="1"/>
</dbReference>
<evidence type="ECO:0000256" key="3">
    <source>
        <dbReference type="ARBA" id="ARBA00023015"/>
    </source>
</evidence>
<feature type="domain" description="Response regulatory" evidence="9">
    <location>
        <begin position="7"/>
        <end position="123"/>
    </location>
</feature>
<dbReference type="GO" id="GO:0003677">
    <property type="term" value="F:DNA binding"/>
    <property type="evidence" value="ECO:0007669"/>
    <property type="project" value="UniProtKB-KW"/>
</dbReference>
<dbReference type="InterPro" id="IPR016032">
    <property type="entry name" value="Sig_transdc_resp-reg_C-effctor"/>
</dbReference>
<dbReference type="Pfam" id="PF00196">
    <property type="entry name" value="GerE"/>
    <property type="match status" value="1"/>
</dbReference>
<dbReference type="InterPro" id="IPR039420">
    <property type="entry name" value="WalR-like"/>
</dbReference>
<dbReference type="InterPro" id="IPR001789">
    <property type="entry name" value="Sig_transdc_resp-reg_receiver"/>
</dbReference>
<keyword evidence="11" id="KW-1185">Reference proteome</keyword>
<dbReference type="GO" id="GO:0006355">
    <property type="term" value="P:regulation of DNA-templated transcription"/>
    <property type="evidence" value="ECO:0007669"/>
    <property type="project" value="InterPro"/>
</dbReference>
<evidence type="ECO:0000256" key="5">
    <source>
        <dbReference type="ARBA" id="ARBA00023163"/>
    </source>
</evidence>
<keyword evidence="4 10" id="KW-0238">DNA-binding</keyword>
<evidence type="ECO:0000256" key="4">
    <source>
        <dbReference type="ARBA" id="ARBA00023125"/>
    </source>
</evidence>
<dbReference type="InterPro" id="IPR000792">
    <property type="entry name" value="Tscrpt_reg_LuxR_C"/>
</dbReference>
<keyword evidence="3" id="KW-0805">Transcription regulation</keyword>